<sequence length="732" mass="82564">MPQLHARQWGYRAGPHCKVLSLWAPSDGRSAGVAILIHTKSRFIDPEPIFQEYWTDRFMALTGKLEGEEVIIFNCYAPNDKSEQDMYFTQLQEIPVPEDVKLFVGGDFNCTLNERCDRSYQPLSGTHDSPALRGLMHHWRLIDSVANHLPGIHYENARWKFYDDYHRFQNHVDGVGLASSRLDRWYTNDESRLWVMATALEPAPIPTADHSGVLLHIQSPENANAESPNAAEAARCWDEFKAQLIVKMLLSKTTARRKLTNTYRQKIRRLEKQRLRALASARHEAEDRMGAEAHDTLKKVDIALAECRRERSRQRQRRLFRDHTWTPGKTTKKFFSRISCKFSDNVVPSLRPPEGCPVRGIHEKSETFADAWAPIQQGAIPSSELYHKCLTGCQHNRGTPTADNNFITEEAVSAASKECKADQSCGPDRLGNDWYIDFAEMLIPVLTRLYTLWYKTGAFPASFVEANIFCLKKTGDSSNPLNYCPLALLNTDYKIITRMISTKVEPTLATRIHPNQNGFVPGRQIHDTIDLYTVAKRMASTIPELRHAIAVFLDFAKAYDSLFREFMCAVLIKHGYPPHFVKVIAALHTGSRIRFLVNGQTSRTVDVVRGIRQGCPLAPDLFILTLEPLYQMVETSSSIRGVQLRSATDAHELKVGGFADDTASYLQDASYMSALLHITTRFGQASGLIINESKTIIISLNDRANSTLPPLPVGFHYQPASETASLLSNTNG</sequence>
<gene>
    <name evidence="2" type="ORF">Pfra01_001540600</name>
</gene>
<dbReference type="EMBL" id="BSXT01001665">
    <property type="protein sequence ID" value="GMF44360.1"/>
    <property type="molecule type" value="Genomic_DNA"/>
</dbReference>
<keyword evidence="3" id="KW-1185">Reference proteome</keyword>
<accession>A0A9W7CZ65</accession>
<evidence type="ECO:0000313" key="3">
    <source>
        <dbReference type="Proteomes" id="UP001165121"/>
    </source>
</evidence>
<proteinExistence type="predicted"/>
<dbReference type="OrthoDB" id="167150at2759"/>
<dbReference type="Gene3D" id="3.60.10.10">
    <property type="entry name" value="Endonuclease/exonuclease/phosphatase"/>
    <property type="match status" value="1"/>
</dbReference>
<dbReference type="Proteomes" id="UP001165121">
    <property type="component" value="Unassembled WGS sequence"/>
</dbReference>
<name>A0A9W7CZ65_9STRA</name>
<reference evidence="2" key="1">
    <citation type="submission" date="2023-04" db="EMBL/GenBank/DDBJ databases">
        <title>Phytophthora fragariaefolia NBRC 109709.</title>
        <authorList>
            <person name="Ichikawa N."/>
            <person name="Sato H."/>
            <person name="Tonouchi N."/>
        </authorList>
    </citation>
    <scope>NUCLEOTIDE SEQUENCE</scope>
    <source>
        <strain evidence="2">NBRC 109709</strain>
    </source>
</reference>
<feature type="domain" description="Reverse transcriptase" evidence="1">
    <location>
        <begin position="452"/>
        <end position="717"/>
    </location>
</feature>
<organism evidence="2 3">
    <name type="scientific">Phytophthora fragariaefolia</name>
    <dbReference type="NCBI Taxonomy" id="1490495"/>
    <lineage>
        <taxon>Eukaryota</taxon>
        <taxon>Sar</taxon>
        <taxon>Stramenopiles</taxon>
        <taxon>Oomycota</taxon>
        <taxon>Peronosporomycetes</taxon>
        <taxon>Peronosporales</taxon>
        <taxon>Peronosporaceae</taxon>
        <taxon>Phytophthora</taxon>
    </lineage>
</organism>
<dbReference type="InterPro" id="IPR036691">
    <property type="entry name" value="Endo/exonu/phosph_ase_sf"/>
</dbReference>
<evidence type="ECO:0000259" key="1">
    <source>
        <dbReference type="PROSITE" id="PS50878"/>
    </source>
</evidence>
<dbReference type="PROSITE" id="PS50878">
    <property type="entry name" value="RT_POL"/>
    <property type="match status" value="1"/>
</dbReference>
<dbReference type="AlphaFoldDB" id="A0A9W7CZ65"/>
<protein>
    <submittedName>
        <fullName evidence="2">Unnamed protein product</fullName>
    </submittedName>
</protein>
<evidence type="ECO:0000313" key="2">
    <source>
        <dbReference type="EMBL" id="GMF44360.1"/>
    </source>
</evidence>
<dbReference type="Pfam" id="PF00078">
    <property type="entry name" value="RVT_1"/>
    <property type="match status" value="1"/>
</dbReference>
<comment type="caution">
    <text evidence="2">The sequence shown here is derived from an EMBL/GenBank/DDBJ whole genome shotgun (WGS) entry which is preliminary data.</text>
</comment>
<dbReference type="SUPFAM" id="SSF56219">
    <property type="entry name" value="DNase I-like"/>
    <property type="match status" value="1"/>
</dbReference>
<dbReference type="InterPro" id="IPR000477">
    <property type="entry name" value="RT_dom"/>
</dbReference>
<dbReference type="CDD" id="cd01650">
    <property type="entry name" value="RT_nLTR_like"/>
    <property type="match status" value="1"/>
</dbReference>
<dbReference type="PANTHER" id="PTHR19446">
    <property type="entry name" value="REVERSE TRANSCRIPTASES"/>
    <property type="match status" value="1"/>
</dbReference>